<protein>
    <recommendedName>
        <fullName evidence="4">PGG domain-containing protein</fullName>
    </recommendedName>
</protein>
<evidence type="ECO:0000256" key="2">
    <source>
        <dbReference type="SAM" id="MobiDB-lite"/>
    </source>
</evidence>
<keyword evidence="3" id="KW-0812">Transmembrane</keyword>
<proteinExistence type="predicted"/>
<dbReference type="Proteomes" id="UP000316621">
    <property type="component" value="Chromosome 9"/>
</dbReference>
<accession>A0A4Y7KRC7</accession>
<feature type="region of interest" description="Disordered" evidence="2">
    <location>
        <begin position="1"/>
        <end position="29"/>
    </location>
</feature>
<keyword evidence="3" id="KW-1133">Transmembrane helix</keyword>
<feature type="region of interest" description="Disordered" evidence="2">
    <location>
        <begin position="287"/>
        <end position="310"/>
    </location>
</feature>
<feature type="compositionally biased region" description="Basic and acidic residues" evidence="2">
    <location>
        <begin position="301"/>
        <end position="310"/>
    </location>
</feature>
<evidence type="ECO:0000259" key="4">
    <source>
        <dbReference type="Pfam" id="PF13962"/>
    </source>
</evidence>
<dbReference type="SUPFAM" id="SSF48403">
    <property type="entry name" value="Ankyrin repeat"/>
    <property type="match status" value="1"/>
</dbReference>
<dbReference type="PANTHER" id="PTHR24177">
    <property type="entry name" value="CASKIN"/>
    <property type="match status" value="1"/>
</dbReference>
<feature type="domain" description="PGG" evidence="4">
    <location>
        <begin position="503"/>
        <end position="621"/>
    </location>
</feature>
<sequence>MTAGDLGGNPRRKSKASLHDSSNGEDPDRQLHETIVLSAKQIVASIEASNARVEASNAGIQALLCKVVESQTHSQQQMMELLKILANNNSINDAGISTDEAAGECSRVISVEDVLLPLKYTRGIAQASVKGGQANEEDEQWKFLEEIVKLVPPVTLEYVNPQYGGTILHFAAILGSIKAVKMLVEKNSNLTQIWGSREPYHVPLLMAAVNATDGEKKMVEYLSSVTRDEDPSPFSGICGLTLLTSLIQSDMCAQCNSSVNTNIGLSTVIQESMDSIPHSDGVVEGKQKLLKSSESTQNDEENPRETSEVSKIIRESSLTMPCIKQLYSQKLMHKQVVSLVAYFIGHFSKTYNTTNITNLFLKSNILGIAMKFGTTEFVLECLRVFPHLCLFEGAHTIAGLVIRERNEMIYNFIYILRQRAKLDGHPILYKNNNTILHFSAELAHNRQLNCVAGAAFQMQREIQWFKGVENTTPQKERFIRNSDGDTAHFLFTVKHRDLMEKGEKWMKDTSSSCMVVAALIATVAFAAAITVPGGNISDNSSKKNGIPVFSDRKSFMVSAVTDALALFSSITSVIMFLAVYTSRYSEEDFLKSLRQKIIIGLATLFISMATILVVFGAALTIVLGKRISWAPLLATLLGCAPVLLFGFLQFPLLVEMVSSTHWSIVLGNQNHHEPYYLQKTVRPSRTCMNFNDDEKLGLNAAMNLFDCMHLLVYGKSPLKSCWWMSLELWVGPALEIGTQDYVAFWTV</sequence>
<dbReference type="GO" id="GO:0016020">
    <property type="term" value="C:membrane"/>
    <property type="evidence" value="ECO:0007669"/>
    <property type="project" value="TreeGrafter"/>
</dbReference>
<evidence type="ECO:0000313" key="5">
    <source>
        <dbReference type="EMBL" id="RZC75893.1"/>
    </source>
</evidence>
<feature type="transmembrane region" description="Helical" evidence="3">
    <location>
        <begin position="513"/>
        <end position="534"/>
    </location>
</feature>
<feature type="transmembrane region" description="Helical" evidence="3">
    <location>
        <begin position="601"/>
        <end position="623"/>
    </location>
</feature>
<dbReference type="InterPro" id="IPR002110">
    <property type="entry name" value="Ankyrin_rpt"/>
</dbReference>
<dbReference type="InterPro" id="IPR026961">
    <property type="entry name" value="PGG_dom"/>
</dbReference>
<evidence type="ECO:0000313" key="6">
    <source>
        <dbReference type="Proteomes" id="UP000316621"/>
    </source>
</evidence>
<dbReference type="AlphaFoldDB" id="A0A4Y7KRC7"/>
<feature type="repeat" description="ANK" evidence="1">
    <location>
        <begin position="163"/>
        <end position="190"/>
    </location>
</feature>
<reference evidence="5 6" key="1">
    <citation type="journal article" date="2018" name="Science">
        <title>The opium poppy genome and morphinan production.</title>
        <authorList>
            <person name="Guo L."/>
            <person name="Winzer T."/>
            <person name="Yang X."/>
            <person name="Li Y."/>
            <person name="Ning Z."/>
            <person name="He Z."/>
            <person name="Teodor R."/>
            <person name="Lu Y."/>
            <person name="Bowser T.A."/>
            <person name="Graham I.A."/>
            <person name="Ye K."/>
        </authorList>
    </citation>
    <scope>NUCLEOTIDE SEQUENCE [LARGE SCALE GENOMIC DNA]</scope>
    <source>
        <strain evidence="6">cv. HN1</strain>
        <tissue evidence="5">Leaves</tissue>
    </source>
</reference>
<dbReference type="Gramene" id="RZC75893">
    <property type="protein sequence ID" value="RZC75893"/>
    <property type="gene ID" value="C5167_001288"/>
</dbReference>
<keyword evidence="6" id="KW-1185">Reference proteome</keyword>
<gene>
    <name evidence="5" type="ORF">C5167_001288</name>
</gene>
<evidence type="ECO:0000256" key="3">
    <source>
        <dbReference type="SAM" id="Phobius"/>
    </source>
</evidence>
<dbReference type="PROSITE" id="PS50088">
    <property type="entry name" value="ANK_REPEAT"/>
    <property type="match status" value="1"/>
</dbReference>
<name>A0A4Y7KRC7_PAPSO</name>
<keyword evidence="3" id="KW-0472">Membrane</keyword>
<evidence type="ECO:0000256" key="1">
    <source>
        <dbReference type="PROSITE-ProRule" id="PRU00023"/>
    </source>
</evidence>
<dbReference type="Pfam" id="PF13962">
    <property type="entry name" value="PGG"/>
    <property type="match status" value="1"/>
</dbReference>
<dbReference type="PANTHER" id="PTHR24177:SF365">
    <property type="entry name" value="ANKYRIN REPEAT-CONTAINING PROTEIN NPR4-LIKE ISOFORM X1"/>
    <property type="match status" value="1"/>
</dbReference>
<feature type="transmembrane region" description="Helical" evidence="3">
    <location>
        <begin position="554"/>
        <end position="580"/>
    </location>
</feature>
<dbReference type="InterPro" id="IPR036770">
    <property type="entry name" value="Ankyrin_rpt-contain_sf"/>
</dbReference>
<keyword evidence="1" id="KW-0040">ANK repeat</keyword>
<organism evidence="5 6">
    <name type="scientific">Papaver somniferum</name>
    <name type="common">Opium poppy</name>
    <dbReference type="NCBI Taxonomy" id="3469"/>
    <lineage>
        <taxon>Eukaryota</taxon>
        <taxon>Viridiplantae</taxon>
        <taxon>Streptophyta</taxon>
        <taxon>Embryophyta</taxon>
        <taxon>Tracheophyta</taxon>
        <taxon>Spermatophyta</taxon>
        <taxon>Magnoliopsida</taxon>
        <taxon>Ranunculales</taxon>
        <taxon>Papaveraceae</taxon>
        <taxon>Papaveroideae</taxon>
        <taxon>Papaver</taxon>
    </lineage>
</organism>
<dbReference type="PROSITE" id="PS50297">
    <property type="entry name" value="ANK_REP_REGION"/>
    <property type="match status" value="1"/>
</dbReference>
<dbReference type="EMBL" id="CM010723">
    <property type="protein sequence ID" value="RZC75893.1"/>
    <property type="molecule type" value="Genomic_DNA"/>
</dbReference>
<feature type="transmembrane region" description="Helical" evidence="3">
    <location>
        <begin position="629"/>
        <end position="654"/>
    </location>
</feature>